<dbReference type="Proteomes" id="UP000275727">
    <property type="component" value="Chromosome"/>
</dbReference>
<dbReference type="Proteomes" id="UP000276029">
    <property type="component" value="Unassembled WGS sequence"/>
</dbReference>
<proteinExistence type="predicted"/>
<dbReference type="Pfam" id="PF04958">
    <property type="entry name" value="AstA"/>
    <property type="match status" value="1"/>
</dbReference>
<dbReference type="PANTHER" id="PTHR30420">
    <property type="entry name" value="N-SUCCINYLARGININE DIHYDROLASE"/>
    <property type="match status" value="1"/>
</dbReference>
<evidence type="ECO:0000256" key="3">
    <source>
        <dbReference type="ARBA" id="ARBA00023315"/>
    </source>
</evidence>
<dbReference type="GO" id="GO:0006527">
    <property type="term" value="P:L-arginine catabolic process"/>
    <property type="evidence" value="ECO:0007669"/>
    <property type="project" value="InterPro"/>
</dbReference>
<evidence type="ECO:0000313" key="5">
    <source>
        <dbReference type="EMBL" id="RKS88215.1"/>
    </source>
</evidence>
<dbReference type="PANTHER" id="PTHR30420:SF1">
    <property type="entry name" value="ARGININE N-SUCCINYLTRANSFERASE"/>
    <property type="match status" value="1"/>
</dbReference>
<dbReference type="RefSeq" id="WP_121052242.1">
    <property type="nucleotide sequence ID" value="NZ_AP018711.1"/>
</dbReference>
<evidence type="ECO:0000313" key="6">
    <source>
        <dbReference type="Proteomes" id="UP000275727"/>
    </source>
</evidence>
<evidence type="ECO:0000256" key="2">
    <source>
        <dbReference type="ARBA" id="ARBA00022679"/>
    </source>
</evidence>
<reference evidence="5 7" key="2">
    <citation type="submission" date="2018-10" db="EMBL/GenBank/DDBJ databases">
        <title>Genomic Encyclopedia of Type Strains, Phase IV (KMG-IV): sequencing the most valuable type-strain genomes for metagenomic binning, comparative biology and taxonomic classification.</title>
        <authorList>
            <person name="Goeker M."/>
        </authorList>
    </citation>
    <scope>NUCLEOTIDE SEQUENCE [LARGE SCALE GENOMIC DNA]</scope>
    <source>
        <strain evidence="5 7">DSM 19791</strain>
    </source>
</reference>
<dbReference type="NCBIfam" id="TIGR03243">
    <property type="entry name" value="arg_catab_AOST"/>
    <property type="match status" value="1"/>
</dbReference>
<evidence type="ECO:0000313" key="7">
    <source>
        <dbReference type="Proteomes" id="UP000276029"/>
    </source>
</evidence>
<keyword evidence="3" id="KW-0012">Acyltransferase</keyword>
<keyword evidence="2" id="KW-0808">Transferase</keyword>
<evidence type="ECO:0000256" key="1">
    <source>
        <dbReference type="ARBA" id="ARBA00022503"/>
    </source>
</evidence>
<dbReference type="InterPro" id="IPR007041">
    <property type="entry name" value="Arg_succinylTrfase_AstA/AruG"/>
</dbReference>
<dbReference type="GO" id="GO:0008791">
    <property type="term" value="F:arginine N-succinyltransferase activity"/>
    <property type="evidence" value="ECO:0007669"/>
    <property type="project" value="InterPro"/>
</dbReference>
<reference evidence="4 6" key="1">
    <citation type="submission" date="2018-06" db="EMBL/GenBank/DDBJ databases">
        <title>Complete Genome Sequence of the Microcystin-Degrading Bacterium Sphingosinicella microcystinivorans Strain B-9.</title>
        <authorList>
            <person name="Jin H."/>
            <person name="Nishizawa T."/>
            <person name="Guo Y."/>
            <person name="Nishizawa A."/>
            <person name="Park H."/>
            <person name="Kato H."/>
            <person name="Tsuji K."/>
            <person name="Harada K."/>
        </authorList>
    </citation>
    <scope>NUCLEOTIDE SEQUENCE [LARGE SCALE GENOMIC DNA]</scope>
    <source>
        <strain evidence="4 6">B9</strain>
    </source>
</reference>
<sequence>MVWFIRPARADDVDALLVLAGQTGGGFTNLPPDRDALARRIGWSCESFAREGALPQDELYMLLMEEAETGRIGGSAMVFSRLGGEWPFYTYKLATVNQTSKELGRNITMEVLHLTNDFNGAAEVGGLFLLPELRAEGLGRLLARSRYLFMARHRDRFPTRVVAELRGWHHPDGSSPFWDGLGRKFFEMPFQEADHFNSLHGNQFIADLMPRYPIYTALLPEEARAVIGKPHDTGVPALKLLEREGFIYEGYIDIFDGGPTVFAYIDNIRTVQQCRSLPVADPASAESGPVSALLAKGTLQDFRAWQSSATETPQGLSLTADEIRLHGLQSGEMISHVAA</sequence>
<evidence type="ECO:0000313" key="4">
    <source>
        <dbReference type="EMBL" id="BBE36027.1"/>
    </source>
</evidence>
<name>A0AAD1G2H9_SPHMI</name>
<keyword evidence="1" id="KW-0056">Arginine metabolism</keyword>
<dbReference type="AlphaFoldDB" id="A0AAD1G2H9"/>
<dbReference type="EMBL" id="AP018711">
    <property type="protein sequence ID" value="BBE36027.1"/>
    <property type="molecule type" value="Genomic_DNA"/>
</dbReference>
<dbReference type="InterPro" id="IPR016181">
    <property type="entry name" value="Acyl_CoA_acyltransferase"/>
</dbReference>
<keyword evidence="7" id="KW-1185">Reference proteome</keyword>
<gene>
    <name evidence="5" type="ORF">DFR51_2863</name>
    <name evidence="4" type="ORF">SmB9_36850</name>
</gene>
<accession>A0AAD1G2H9</accession>
<organism evidence="4 6">
    <name type="scientific">Sphingosinicella microcystinivorans</name>
    <dbReference type="NCBI Taxonomy" id="335406"/>
    <lineage>
        <taxon>Bacteria</taxon>
        <taxon>Pseudomonadati</taxon>
        <taxon>Pseudomonadota</taxon>
        <taxon>Alphaproteobacteria</taxon>
        <taxon>Sphingomonadales</taxon>
        <taxon>Sphingosinicellaceae</taxon>
        <taxon>Sphingosinicella</taxon>
    </lineage>
</organism>
<dbReference type="KEGG" id="smic:SmB9_36850"/>
<dbReference type="SUPFAM" id="SSF55729">
    <property type="entry name" value="Acyl-CoA N-acyltransferases (Nat)"/>
    <property type="match status" value="1"/>
</dbReference>
<protein>
    <submittedName>
        <fullName evidence="4">Arginine N-succinyltransferase</fullName>
    </submittedName>
    <submittedName>
        <fullName evidence="5">Arginine succinyltransferase</fullName>
    </submittedName>
</protein>
<dbReference type="EMBL" id="RBWX01000009">
    <property type="protein sequence ID" value="RKS88215.1"/>
    <property type="molecule type" value="Genomic_DNA"/>
</dbReference>